<dbReference type="Proteomes" id="UP001347796">
    <property type="component" value="Unassembled WGS sequence"/>
</dbReference>
<keyword evidence="2" id="KW-1185">Reference proteome</keyword>
<accession>A0AAN8G969</accession>
<evidence type="ECO:0008006" key="3">
    <source>
        <dbReference type="Google" id="ProtNLM"/>
    </source>
</evidence>
<sequence length="162" mass="18434">MDVMEAIFKLALANTMTKTPLDFILTSSKLSCINMCLSVSWCVAVSYSKDTRNCTRSDTRYMITDSVNLVPSSGWQYYQMFPDVCPADLDYKLSRPPIGLCYRIYNDRQETNIKAKSVCKNEHGSLIKLDTVEKNEHIKGILETYTGWLNTLLHPPPNVIIL</sequence>
<gene>
    <name evidence="1" type="ORF">SNE40_022948</name>
</gene>
<name>A0AAN8G969_PATCE</name>
<dbReference type="AlphaFoldDB" id="A0AAN8G969"/>
<proteinExistence type="predicted"/>
<dbReference type="InterPro" id="IPR016187">
    <property type="entry name" value="CTDL_fold"/>
</dbReference>
<evidence type="ECO:0000313" key="1">
    <source>
        <dbReference type="EMBL" id="KAK6166191.1"/>
    </source>
</evidence>
<protein>
    <recommendedName>
        <fullName evidence="3">C-type lectin domain-containing protein</fullName>
    </recommendedName>
</protein>
<evidence type="ECO:0000313" key="2">
    <source>
        <dbReference type="Proteomes" id="UP001347796"/>
    </source>
</evidence>
<organism evidence="1 2">
    <name type="scientific">Patella caerulea</name>
    <name type="common">Rayed Mediterranean limpet</name>
    <dbReference type="NCBI Taxonomy" id="87958"/>
    <lineage>
        <taxon>Eukaryota</taxon>
        <taxon>Metazoa</taxon>
        <taxon>Spiralia</taxon>
        <taxon>Lophotrochozoa</taxon>
        <taxon>Mollusca</taxon>
        <taxon>Gastropoda</taxon>
        <taxon>Patellogastropoda</taxon>
        <taxon>Patelloidea</taxon>
        <taxon>Patellidae</taxon>
        <taxon>Patella</taxon>
    </lineage>
</organism>
<dbReference type="SUPFAM" id="SSF56436">
    <property type="entry name" value="C-type lectin-like"/>
    <property type="match status" value="1"/>
</dbReference>
<comment type="caution">
    <text evidence="1">The sequence shown here is derived from an EMBL/GenBank/DDBJ whole genome shotgun (WGS) entry which is preliminary data.</text>
</comment>
<reference evidence="1 2" key="1">
    <citation type="submission" date="2024-01" db="EMBL/GenBank/DDBJ databases">
        <title>The genome of the rayed Mediterranean limpet Patella caerulea (Linnaeus, 1758).</title>
        <authorList>
            <person name="Anh-Thu Weber A."/>
            <person name="Halstead-Nussloch G."/>
        </authorList>
    </citation>
    <scope>NUCLEOTIDE SEQUENCE [LARGE SCALE GENOMIC DNA]</scope>
    <source>
        <strain evidence="1">AATW-2023a</strain>
        <tissue evidence="1">Whole specimen</tissue>
    </source>
</reference>
<dbReference type="EMBL" id="JAZGQO010000021">
    <property type="protein sequence ID" value="KAK6166191.1"/>
    <property type="molecule type" value="Genomic_DNA"/>
</dbReference>